<evidence type="ECO:0000256" key="6">
    <source>
        <dbReference type="ARBA" id="ARBA00023251"/>
    </source>
</evidence>
<evidence type="ECO:0000256" key="3">
    <source>
        <dbReference type="ARBA" id="ARBA00022741"/>
    </source>
</evidence>
<protein>
    <submittedName>
        <fullName evidence="10">Aminoglycoside 3'-phosphotransferase</fullName>
    </submittedName>
</protein>
<feature type="domain" description="Aminoglycoside phosphotransferase" evidence="9">
    <location>
        <begin position="35"/>
        <end position="227"/>
    </location>
</feature>
<dbReference type="OrthoDB" id="3806873at2"/>
<dbReference type="GO" id="GO:0016301">
    <property type="term" value="F:kinase activity"/>
    <property type="evidence" value="ECO:0007669"/>
    <property type="project" value="UniProtKB-KW"/>
</dbReference>
<evidence type="ECO:0000256" key="2">
    <source>
        <dbReference type="ARBA" id="ARBA00022679"/>
    </source>
</evidence>
<keyword evidence="8" id="KW-0460">Magnesium</keyword>
<feature type="binding site" evidence="8">
    <location>
        <position position="185"/>
    </location>
    <ligand>
        <name>Mg(2+)</name>
        <dbReference type="ChEBI" id="CHEBI:18420"/>
    </ligand>
</feature>
<dbReference type="Gene3D" id="3.30.200.20">
    <property type="entry name" value="Phosphorylase Kinase, domain 1"/>
    <property type="match status" value="1"/>
</dbReference>
<evidence type="ECO:0000256" key="1">
    <source>
        <dbReference type="ARBA" id="ARBA00006219"/>
    </source>
</evidence>
<evidence type="ECO:0000313" key="10">
    <source>
        <dbReference type="EMBL" id="PYI51008.1"/>
    </source>
</evidence>
<dbReference type="CDD" id="cd05150">
    <property type="entry name" value="APH"/>
    <property type="match status" value="1"/>
</dbReference>
<comment type="caution">
    <text evidence="10">The sequence shown here is derived from an EMBL/GenBank/DDBJ whole genome shotgun (WGS) entry which is preliminary data.</text>
</comment>
<name>A0A2V5JWE1_9BACL</name>
<keyword evidence="4" id="KW-0418">Kinase</keyword>
<keyword evidence="6" id="KW-0046">Antibiotic resistance</keyword>
<keyword evidence="5" id="KW-0067">ATP-binding</keyword>
<dbReference type="GO" id="GO:0046677">
    <property type="term" value="P:response to antibiotic"/>
    <property type="evidence" value="ECO:0007669"/>
    <property type="project" value="UniProtKB-KW"/>
</dbReference>
<keyword evidence="2 10" id="KW-0808">Transferase</keyword>
<evidence type="ECO:0000256" key="7">
    <source>
        <dbReference type="PIRSR" id="PIRSR000706-1"/>
    </source>
</evidence>
<dbReference type="EMBL" id="QJVJ01000015">
    <property type="protein sequence ID" value="PYI51008.1"/>
    <property type="molecule type" value="Genomic_DNA"/>
</dbReference>
<dbReference type="GO" id="GO:0046872">
    <property type="term" value="F:metal ion binding"/>
    <property type="evidence" value="ECO:0007669"/>
    <property type="project" value="UniProtKB-KW"/>
</dbReference>
<dbReference type="InterPro" id="IPR024165">
    <property type="entry name" value="Kan/Strep_kinase"/>
</dbReference>
<accession>A0A2V5JWE1</accession>
<sequence length="243" mass="26759">MDRTKVSLDREAVPLLIRPYLKGAVISDSSCSDTARTYRIEGDVSAFLKISRKGALERECGMTAFLHGHRLAPAVIAYESDAESDYLLTEAVSGEDGTARSHLDHPRRLAGAFGEYLRMLHSLPTDGCPYRDRTAEMVREAAEKEANLGALKEIRYAAADDTVIHGDYCLPNIVMDRFSFKGFIDVGSGGVGDRHCDLYWGLWTLAFNLKTDAYNGLFLDAYGRSAVDADGLAYFAKLAELTD</sequence>
<dbReference type="GO" id="GO:0005524">
    <property type="term" value="F:ATP binding"/>
    <property type="evidence" value="ECO:0007669"/>
    <property type="project" value="UniProtKB-KW"/>
</dbReference>
<gene>
    <name evidence="10" type="ORF">DLM86_26955</name>
</gene>
<evidence type="ECO:0000313" key="11">
    <source>
        <dbReference type="Proteomes" id="UP000247476"/>
    </source>
</evidence>
<proteinExistence type="inferred from homology"/>
<feature type="binding site" evidence="8">
    <location>
        <position position="172"/>
    </location>
    <ligand>
        <name>Mg(2+)</name>
        <dbReference type="ChEBI" id="CHEBI:18420"/>
    </ligand>
</feature>
<dbReference type="GO" id="GO:0016773">
    <property type="term" value="F:phosphotransferase activity, alcohol group as acceptor"/>
    <property type="evidence" value="ECO:0007669"/>
    <property type="project" value="InterPro"/>
</dbReference>
<dbReference type="Pfam" id="PF01636">
    <property type="entry name" value="APH"/>
    <property type="match status" value="1"/>
</dbReference>
<comment type="similarity">
    <text evidence="1">Belongs to the aminoglycoside phosphotransferase family.</text>
</comment>
<keyword evidence="11" id="KW-1185">Reference proteome</keyword>
<evidence type="ECO:0000259" key="9">
    <source>
        <dbReference type="Pfam" id="PF01636"/>
    </source>
</evidence>
<keyword evidence="8" id="KW-0479">Metal-binding</keyword>
<dbReference type="InterPro" id="IPR002575">
    <property type="entry name" value="Aminoglycoside_PTrfase"/>
</dbReference>
<evidence type="ECO:0000256" key="4">
    <source>
        <dbReference type="ARBA" id="ARBA00022777"/>
    </source>
</evidence>
<feature type="active site" description="Proton acceptor" evidence="7">
    <location>
        <position position="167"/>
    </location>
</feature>
<reference evidence="10 11" key="1">
    <citation type="submission" date="2018-05" db="EMBL/GenBank/DDBJ databases">
        <title>Paenibacillus flagellatus sp. nov., isolated from selenium mineral soil.</title>
        <authorList>
            <person name="Dai X."/>
        </authorList>
    </citation>
    <scope>NUCLEOTIDE SEQUENCE [LARGE SCALE GENOMIC DNA]</scope>
    <source>
        <strain evidence="10 11">DXL2</strain>
    </source>
</reference>
<dbReference type="Gene3D" id="3.90.1200.10">
    <property type="match status" value="1"/>
</dbReference>
<dbReference type="PIRSF" id="PIRSF000706">
    <property type="entry name" value="Kanamycin_kin"/>
    <property type="match status" value="1"/>
</dbReference>
<dbReference type="RefSeq" id="WP_110843162.1">
    <property type="nucleotide sequence ID" value="NZ_QJVJ01000015.1"/>
</dbReference>
<dbReference type="InterPro" id="IPR011009">
    <property type="entry name" value="Kinase-like_dom_sf"/>
</dbReference>
<keyword evidence="3" id="KW-0547">Nucleotide-binding</keyword>
<dbReference type="Proteomes" id="UP000247476">
    <property type="component" value="Unassembled WGS sequence"/>
</dbReference>
<dbReference type="AlphaFoldDB" id="A0A2V5JWE1"/>
<evidence type="ECO:0000256" key="5">
    <source>
        <dbReference type="ARBA" id="ARBA00022840"/>
    </source>
</evidence>
<evidence type="ECO:0000256" key="8">
    <source>
        <dbReference type="PIRSR" id="PIRSR000706-2"/>
    </source>
</evidence>
<organism evidence="10 11">
    <name type="scientific">Paenibacillus flagellatus</name>
    <dbReference type="NCBI Taxonomy" id="2211139"/>
    <lineage>
        <taxon>Bacteria</taxon>
        <taxon>Bacillati</taxon>
        <taxon>Bacillota</taxon>
        <taxon>Bacilli</taxon>
        <taxon>Bacillales</taxon>
        <taxon>Paenibacillaceae</taxon>
        <taxon>Paenibacillus</taxon>
    </lineage>
</organism>
<dbReference type="SUPFAM" id="SSF56112">
    <property type="entry name" value="Protein kinase-like (PK-like)"/>
    <property type="match status" value="1"/>
</dbReference>